<feature type="transmembrane region" description="Helical" evidence="1">
    <location>
        <begin position="149"/>
        <end position="170"/>
    </location>
</feature>
<accession>A0ABP1S0S5</accession>
<gene>
    <name evidence="2" type="ORF">ODALV1_LOCUS28465</name>
</gene>
<feature type="transmembrane region" description="Helical" evidence="1">
    <location>
        <begin position="119"/>
        <end position="143"/>
    </location>
</feature>
<comment type="caution">
    <text evidence="2">The sequence shown here is derived from an EMBL/GenBank/DDBJ whole genome shotgun (WGS) entry which is preliminary data.</text>
</comment>
<protein>
    <recommendedName>
        <fullName evidence="4">Gustatory receptor</fullName>
    </recommendedName>
</protein>
<proteinExistence type="predicted"/>
<keyword evidence="1" id="KW-0472">Membrane</keyword>
<evidence type="ECO:0008006" key="4">
    <source>
        <dbReference type="Google" id="ProtNLM"/>
    </source>
</evidence>
<sequence length="249" mass="27848">MVVISFFTTAIVVPATAVYFDWDPIYLALVAVLKLSGLDATFPSKSYIVGVRMALTAIVAQTMLLNFRTLTMIYCQIGVSVLESKKKWRTDEELLCVATFFEYRISQTSRAVTYDLSKYPVGGVLSIAFVVFVVGTNITWFGIRNLSSIFIPCLSGFFVVAELLFISLLFEVGCSIYETSGTVKAKWMRNLENCKRTQRPLLKRLLLSCPQISIPVGGVGIMDRDIKMNYFHNTVNYIVTPLLVVNDGL</sequence>
<evidence type="ECO:0000313" key="2">
    <source>
        <dbReference type="EMBL" id="CAL8140871.1"/>
    </source>
</evidence>
<keyword evidence="1" id="KW-1133">Transmembrane helix</keyword>
<dbReference type="Proteomes" id="UP001642540">
    <property type="component" value="Unassembled WGS sequence"/>
</dbReference>
<evidence type="ECO:0000256" key="1">
    <source>
        <dbReference type="SAM" id="Phobius"/>
    </source>
</evidence>
<feature type="transmembrane region" description="Helical" evidence="1">
    <location>
        <begin position="47"/>
        <end position="67"/>
    </location>
</feature>
<dbReference type="EMBL" id="CAXLJM020000141">
    <property type="protein sequence ID" value="CAL8140871.1"/>
    <property type="molecule type" value="Genomic_DNA"/>
</dbReference>
<organism evidence="2 3">
    <name type="scientific">Orchesella dallaii</name>
    <dbReference type="NCBI Taxonomy" id="48710"/>
    <lineage>
        <taxon>Eukaryota</taxon>
        <taxon>Metazoa</taxon>
        <taxon>Ecdysozoa</taxon>
        <taxon>Arthropoda</taxon>
        <taxon>Hexapoda</taxon>
        <taxon>Collembola</taxon>
        <taxon>Entomobryomorpha</taxon>
        <taxon>Entomobryoidea</taxon>
        <taxon>Orchesellidae</taxon>
        <taxon>Orchesellinae</taxon>
        <taxon>Orchesella</taxon>
    </lineage>
</organism>
<reference evidence="2 3" key="1">
    <citation type="submission" date="2024-08" db="EMBL/GenBank/DDBJ databases">
        <authorList>
            <person name="Cucini C."/>
            <person name="Frati F."/>
        </authorList>
    </citation>
    <scope>NUCLEOTIDE SEQUENCE [LARGE SCALE GENOMIC DNA]</scope>
</reference>
<evidence type="ECO:0000313" key="3">
    <source>
        <dbReference type="Proteomes" id="UP001642540"/>
    </source>
</evidence>
<keyword evidence="3" id="KW-1185">Reference proteome</keyword>
<keyword evidence="1" id="KW-0812">Transmembrane</keyword>
<name>A0ABP1S0S5_9HEXA</name>